<dbReference type="InterPro" id="IPR000595">
    <property type="entry name" value="cNMP-bd_dom"/>
</dbReference>
<dbReference type="eggNOG" id="arCOG04989">
    <property type="taxonomic scope" value="Archaea"/>
</dbReference>
<dbReference type="KEGG" id="mru:mru_1001"/>
<dbReference type="HOGENOM" id="CLU_091228_3_0_2"/>
<dbReference type="Proteomes" id="UP000008680">
    <property type="component" value="Chromosome"/>
</dbReference>
<dbReference type="PANTHER" id="PTHR43591:SF110">
    <property type="entry name" value="RHODANESE DOMAIN-CONTAINING PROTEIN"/>
    <property type="match status" value="1"/>
</dbReference>
<keyword evidence="2" id="KW-0489">Methyltransferase</keyword>
<evidence type="ECO:0000259" key="1">
    <source>
        <dbReference type="PROSITE" id="PS50042"/>
    </source>
</evidence>
<dbReference type="GO" id="GO:0008757">
    <property type="term" value="F:S-adenosylmethionine-dependent methyltransferase activity"/>
    <property type="evidence" value="ECO:0007669"/>
    <property type="project" value="InterPro"/>
</dbReference>
<organism evidence="2 3">
    <name type="scientific">Methanobrevibacter ruminantium (strain ATCC 35063 / DSM 1093 / JCM 13430 / OCM 146 / M1)</name>
    <name type="common">Methanobacterium ruminantium</name>
    <dbReference type="NCBI Taxonomy" id="634498"/>
    <lineage>
        <taxon>Archaea</taxon>
        <taxon>Methanobacteriati</taxon>
        <taxon>Methanobacteriota</taxon>
        <taxon>Methanomada group</taxon>
        <taxon>Methanobacteria</taxon>
        <taxon>Methanobacteriales</taxon>
        <taxon>Methanobacteriaceae</taxon>
        <taxon>Methanobrevibacter</taxon>
    </lineage>
</organism>
<dbReference type="Pfam" id="PF08241">
    <property type="entry name" value="Methyltransf_11"/>
    <property type="match status" value="1"/>
</dbReference>
<dbReference type="AlphaFoldDB" id="D3E2U1"/>
<evidence type="ECO:0000313" key="3">
    <source>
        <dbReference type="Proteomes" id="UP000008680"/>
    </source>
</evidence>
<dbReference type="RefSeq" id="WP_012955802.1">
    <property type="nucleotide sequence ID" value="NC_013790.1"/>
</dbReference>
<dbReference type="CDD" id="cd02440">
    <property type="entry name" value="AdoMet_MTases"/>
    <property type="match status" value="1"/>
</dbReference>
<gene>
    <name evidence="2" type="ordered locus">mru_1001</name>
</gene>
<dbReference type="InterPro" id="IPR029063">
    <property type="entry name" value="SAM-dependent_MTases_sf"/>
</dbReference>
<sequence>MNQKDYWNSIADKKEFTTPFHPEILENYLNKDDFIVDIGCGYGRTLRELKDNGYRNLRGYDISEKMIERGKNENPDLDLRIKDPDTIDLDDDSVDGIILFAVLTAIIDDEEQKALIDEIYRVLKPGGILYLNDFLLNDDERNLKRYDEYKDELGVYGAFKLPEGATLRHFDESYIFKLFDSFEKREYERQIYPTMNGHTSNGFYYIGEKNIG</sequence>
<reference evidence="2 3" key="1">
    <citation type="journal article" date="2010" name="PLoS ONE">
        <title>The genome sequence of the rumen methanogen Methanobrevibacter ruminantium reveals new possibilities for controlling ruminant methane emissions.</title>
        <authorList>
            <person name="Leahy S.C."/>
            <person name="Kelly W.J."/>
            <person name="Altermann E."/>
            <person name="Ronimus R.S."/>
            <person name="Yeoman C.J."/>
            <person name="Pacheco D.M."/>
            <person name="Li D."/>
            <person name="Kong Z."/>
            <person name="McTavish S."/>
            <person name="Sang C."/>
            <person name="Lambie S.C."/>
            <person name="Janssen P.H."/>
            <person name="Dey D."/>
            <person name="Attwood G.T."/>
        </authorList>
    </citation>
    <scope>NUCLEOTIDE SEQUENCE [LARGE SCALE GENOMIC DNA]</scope>
    <source>
        <strain evidence="3">ATCC 35063 / DSM 1093 / JCM 13430 / OCM 146 / M1</strain>
    </source>
</reference>
<keyword evidence="2" id="KW-0808">Transferase</keyword>
<dbReference type="GeneID" id="8770653"/>
<keyword evidence="3" id="KW-1185">Reference proteome</keyword>
<dbReference type="OrthoDB" id="57427at2157"/>
<dbReference type="PANTHER" id="PTHR43591">
    <property type="entry name" value="METHYLTRANSFERASE"/>
    <property type="match status" value="1"/>
</dbReference>
<name>D3E2U1_METRM</name>
<dbReference type="EMBL" id="CP001719">
    <property type="protein sequence ID" value="ADC46852.1"/>
    <property type="molecule type" value="Genomic_DNA"/>
</dbReference>
<dbReference type="Gene3D" id="3.40.50.150">
    <property type="entry name" value="Vaccinia Virus protein VP39"/>
    <property type="match status" value="1"/>
</dbReference>
<feature type="domain" description="Cyclic nucleotide-binding" evidence="1">
    <location>
        <begin position="166"/>
        <end position="212"/>
    </location>
</feature>
<proteinExistence type="predicted"/>
<dbReference type="GO" id="GO:0032259">
    <property type="term" value="P:methylation"/>
    <property type="evidence" value="ECO:0007669"/>
    <property type="project" value="UniProtKB-KW"/>
</dbReference>
<dbReference type="STRING" id="634498.mru_1001"/>
<accession>D3E2U1</accession>
<dbReference type="SUPFAM" id="SSF53335">
    <property type="entry name" value="S-adenosyl-L-methionine-dependent methyltransferases"/>
    <property type="match status" value="1"/>
</dbReference>
<evidence type="ECO:0000313" key="2">
    <source>
        <dbReference type="EMBL" id="ADC46852.1"/>
    </source>
</evidence>
<dbReference type="PROSITE" id="PS50042">
    <property type="entry name" value="CNMP_BINDING_3"/>
    <property type="match status" value="1"/>
</dbReference>
<dbReference type="PATRIC" id="fig|634498.28.peg.999"/>
<protein>
    <submittedName>
        <fullName evidence="2">SAM-dependent methyltransferase</fullName>
    </submittedName>
</protein>
<dbReference type="InterPro" id="IPR013216">
    <property type="entry name" value="Methyltransf_11"/>
</dbReference>